<proteinExistence type="predicted"/>
<gene>
    <name evidence="1" type="ORF">PSS4_v1_920024</name>
    <name evidence="2" type="ORF">RUN1985_v1_1130025</name>
</gene>
<accession>A0A0S4VB54</accession>
<dbReference type="AlphaFoldDB" id="A0A0S4VB54"/>
<dbReference type="EMBL" id="LN899821">
    <property type="protein sequence ID" value="CUV19137.1"/>
    <property type="molecule type" value="Genomic_DNA"/>
</dbReference>
<reference evidence="2" key="1">
    <citation type="submission" date="2015-10" db="EMBL/GenBank/DDBJ databases">
        <authorList>
            <person name="Gilbert D.G."/>
        </authorList>
    </citation>
    <scope>NUCLEOTIDE SEQUENCE</scope>
    <source>
        <strain evidence="2">Phyl III-seqv23</strain>
    </source>
</reference>
<organism evidence="2">
    <name type="scientific">Ralstonia solanacearum</name>
    <name type="common">Pseudomonas solanacearum</name>
    <dbReference type="NCBI Taxonomy" id="305"/>
    <lineage>
        <taxon>Bacteria</taxon>
        <taxon>Pseudomonadati</taxon>
        <taxon>Pseudomonadota</taxon>
        <taxon>Betaproteobacteria</taxon>
        <taxon>Burkholderiales</taxon>
        <taxon>Burkholderiaceae</taxon>
        <taxon>Ralstonia</taxon>
        <taxon>Ralstonia solanacearum species complex</taxon>
    </lineage>
</organism>
<evidence type="ECO:0000313" key="1">
    <source>
        <dbReference type="EMBL" id="CUV19137.1"/>
    </source>
</evidence>
<evidence type="ECO:0000313" key="2">
    <source>
        <dbReference type="EMBL" id="CUV31768.1"/>
    </source>
</evidence>
<dbReference type="EMBL" id="LN899824">
    <property type="protein sequence ID" value="CUV31768.1"/>
    <property type="molecule type" value="Genomic_DNA"/>
</dbReference>
<sequence length="51" mass="5142">MSLKESLFGDADMWLACGVSQGGASGSLYDSGVKSPFGNCPIGTESQGARA</sequence>
<protein>
    <submittedName>
        <fullName evidence="2">Uncharacterized protein</fullName>
    </submittedName>
</protein>
<name>A0A0S4VB54_RALSL</name>